<dbReference type="KEGG" id="ddu:GF1_19320"/>
<accession>A0A915U148</accession>
<dbReference type="InterPro" id="IPR014729">
    <property type="entry name" value="Rossmann-like_a/b/a_fold"/>
</dbReference>
<dbReference type="Proteomes" id="UP001063350">
    <property type="component" value="Chromosome"/>
</dbReference>
<organism evidence="1 2">
    <name type="scientific">Desulfolithobacter dissulfuricans</name>
    <dbReference type="NCBI Taxonomy" id="2795293"/>
    <lineage>
        <taxon>Bacteria</taxon>
        <taxon>Pseudomonadati</taxon>
        <taxon>Thermodesulfobacteriota</taxon>
        <taxon>Desulfobulbia</taxon>
        <taxon>Desulfobulbales</taxon>
        <taxon>Desulfobulbaceae</taxon>
        <taxon>Desulfolithobacter</taxon>
    </lineage>
</organism>
<proteinExistence type="predicted"/>
<evidence type="ECO:0000313" key="1">
    <source>
        <dbReference type="EMBL" id="BCO09556.1"/>
    </source>
</evidence>
<evidence type="ECO:0000313" key="2">
    <source>
        <dbReference type="Proteomes" id="UP001063350"/>
    </source>
</evidence>
<name>A0A915U148_9BACT</name>
<dbReference type="RefSeq" id="WP_267926303.1">
    <property type="nucleotide sequence ID" value="NZ_AP024233.1"/>
</dbReference>
<keyword evidence="2" id="KW-1185">Reference proteome</keyword>
<protein>
    <recommendedName>
        <fullName evidence="3">UspA domain-containing protein</fullName>
    </recommendedName>
</protein>
<gene>
    <name evidence="1" type="ORF">GF1_19320</name>
</gene>
<sequence>MEKKILVAIDGSVYSSNSLDYLIKQFANDKDICVHLLSIISSAGKDDNWMFEVDSLRQHSPPNIAEKRWQKNISRMQSPA</sequence>
<dbReference type="EMBL" id="AP024233">
    <property type="protein sequence ID" value="BCO09556.1"/>
    <property type="molecule type" value="Genomic_DNA"/>
</dbReference>
<evidence type="ECO:0008006" key="3">
    <source>
        <dbReference type="Google" id="ProtNLM"/>
    </source>
</evidence>
<dbReference type="AlphaFoldDB" id="A0A915U148"/>
<dbReference type="Gene3D" id="3.40.50.620">
    <property type="entry name" value="HUPs"/>
    <property type="match status" value="1"/>
</dbReference>
<reference evidence="1" key="1">
    <citation type="submission" date="2020-12" db="EMBL/GenBank/DDBJ databases">
        <title>Desulfobium dissulfuricans gen. nov., sp. nov., a novel mesophilic, sulfate-reducing bacterium isolated from a deep-sea hydrothermal vent.</title>
        <authorList>
            <person name="Hashimoto Y."/>
            <person name="Tame A."/>
            <person name="Sawayama S."/>
            <person name="Miyazaki J."/>
            <person name="Takai K."/>
            <person name="Nakagawa S."/>
        </authorList>
    </citation>
    <scope>NUCLEOTIDE SEQUENCE</scope>
    <source>
        <strain evidence="1">GF1</strain>
    </source>
</reference>